<evidence type="ECO:0000313" key="2">
    <source>
        <dbReference type="Proteomes" id="UP000249661"/>
    </source>
</evidence>
<reference evidence="1" key="1">
    <citation type="submission" date="2018-02" db="EMBL/GenBank/DDBJ databases">
        <title>The genomes of Aspergillus section Nigri reveals drivers in fungal speciation.</title>
        <authorList>
            <consortium name="DOE Joint Genome Institute"/>
            <person name="Vesth T.C."/>
            <person name="Nybo J."/>
            <person name="Theobald S."/>
            <person name="Brandl J."/>
            <person name="Frisvad J.C."/>
            <person name="Nielsen K.F."/>
            <person name="Lyhne E.K."/>
            <person name="Kogle M.E."/>
            <person name="Kuo A."/>
            <person name="Riley R."/>
            <person name="Clum A."/>
            <person name="Nolan M."/>
            <person name="Lipzen A."/>
            <person name="Salamov A."/>
            <person name="Henrissat B."/>
            <person name="Wiebenga A."/>
            <person name="De vries R.P."/>
            <person name="Grigoriev I.V."/>
            <person name="Mortensen U.H."/>
            <person name="Andersen M.R."/>
            <person name="Baker S.E."/>
        </authorList>
    </citation>
    <scope>NUCLEOTIDE SEQUENCE</scope>
    <source>
        <strain evidence="1">CBS 121060</strain>
    </source>
</reference>
<gene>
    <name evidence="1" type="ORF">BO66DRAFT_439298</name>
</gene>
<keyword evidence="2" id="KW-1185">Reference proteome</keyword>
<organism evidence="1 2">
    <name type="scientific">Aspergillus aculeatinus CBS 121060</name>
    <dbReference type="NCBI Taxonomy" id="1448322"/>
    <lineage>
        <taxon>Eukaryota</taxon>
        <taxon>Fungi</taxon>
        <taxon>Dikarya</taxon>
        <taxon>Ascomycota</taxon>
        <taxon>Pezizomycotina</taxon>
        <taxon>Eurotiomycetes</taxon>
        <taxon>Eurotiomycetidae</taxon>
        <taxon>Eurotiales</taxon>
        <taxon>Aspergillaceae</taxon>
        <taxon>Aspergillus</taxon>
        <taxon>Aspergillus subgen. Circumdati</taxon>
    </lineage>
</organism>
<proteinExistence type="predicted"/>
<protein>
    <submittedName>
        <fullName evidence="1">Uncharacterized protein</fullName>
    </submittedName>
</protein>
<dbReference type="EMBL" id="KZ824961">
    <property type="protein sequence ID" value="RAH69228.1"/>
    <property type="molecule type" value="Genomic_DNA"/>
</dbReference>
<name>A0ACD1H607_9EURO</name>
<dbReference type="Proteomes" id="UP000249661">
    <property type="component" value="Unassembled WGS sequence"/>
</dbReference>
<sequence length="542" mass="60865">MPPTQIPRQATNLIKKPSQGLPSPSKVTKLPTRNLPAPSEKALSPRSFSNLPVRQKSNSHRNPTQHASLNPPKEQNGTPKLKSQGEPTSKLPIPLLVPLQALRRDATALAAILNEVGRPRLIFVVVNGPDTLEGAQHGAVDPAYRDKGRAMIVDWECPRTHWTTGERLFDPGVYGVIERAVEPTSRIEVPPPIQPRSSARQPTMSSLASFSLFPCLPFELRDMIWKFSLGHIPRSTGELIDPGKIILHPIQRHHWQPRAVAEPGHDQDGEEGALTTLKVRYPIRHFQVNQEARAAASAYLTKQERRGVWLEEHSRCANPRRCALFFDWERKALTAPQALDGLVGDALFLSLAEYQRYCESSPVEGCNSSTSADGPEQEQQQVVRWGTEWRWNPPGGDIWWSQEEQCANRWPRECDRLSMAMEEPRVALAVPMELLRRDSNALKNILRWQGLHTRSGPRFTDLVIIVNELPDSGDRIPGEEHLCVEVIENISRDGWREAAGDIGLSWKDLMRISKAEALAWEYGSFYNILAVRVVPLGSSTVR</sequence>
<accession>A0ACD1H607</accession>
<evidence type="ECO:0000313" key="1">
    <source>
        <dbReference type="EMBL" id="RAH69228.1"/>
    </source>
</evidence>